<evidence type="ECO:0000259" key="13">
    <source>
        <dbReference type="Pfam" id="PF02875"/>
    </source>
</evidence>
<evidence type="ECO:0000313" key="16">
    <source>
        <dbReference type="Proteomes" id="UP000094291"/>
    </source>
</evidence>
<evidence type="ECO:0000256" key="7">
    <source>
        <dbReference type="ARBA" id="ARBA00022984"/>
    </source>
</evidence>
<gene>
    <name evidence="10" type="primary">murF</name>
    <name evidence="15" type="ORF">BFW38_03195</name>
</gene>
<dbReference type="InterPro" id="IPR005863">
    <property type="entry name" value="UDP-N-AcMur_synth"/>
</dbReference>
<dbReference type="InterPro" id="IPR051046">
    <property type="entry name" value="MurCDEF_CellWall_CoF430Synth"/>
</dbReference>
<evidence type="ECO:0000256" key="2">
    <source>
        <dbReference type="ARBA" id="ARBA00022598"/>
    </source>
</evidence>
<dbReference type="GO" id="GO:0005737">
    <property type="term" value="C:cytoplasm"/>
    <property type="evidence" value="ECO:0007669"/>
    <property type="project" value="UniProtKB-SubCell"/>
</dbReference>
<reference evidence="15 16" key="1">
    <citation type="submission" date="2016-08" db="EMBL/GenBank/DDBJ databases">
        <authorList>
            <person name="Seilhamer J.J."/>
        </authorList>
    </citation>
    <scope>NUCLEOTIDE SEQUENCE [LARGE SCALE GENOMIC DNA]</scope>
    <source>
        <strain evidence="15 16">PH27A</strain>
    </source>
</reference>
<evidence type="ECO:0000256" key="9">
    <source>
        <dbReference type="ARBA" id="ARBA00023316"/>
    </source>
</evidence>
<keyword evidence="3 10" id="KW-0132">Cell division</keyword>
<evidence type="ECO:0000256" key="6">
    <source>
        <dbReference type="ARBA" id="ARBA00022960"/>
    </source>
</evidence>
<dbReference type="HAMAP" id="MF_02019">
    <property type="entry name" value="MurF"/>
    <property type="match status" value="1"/>
</dbReference>
<dbReference type="GO" id="GO:0008766">
    <property type="term" value="F:UDP-N-acetylmuramoylalanyl-D-glutamyl-2,6-diaminopimelate-D-alanyl-D-alanine ligase activity"/>
    <property type="evidence" value="ECO:0007669"/>
    <property type="project" value="RHEA"/>
</dbReference>
<dbReference type="InterPro" id="IPR035911">
    <property type="entry name" value="MurE/MurF_N"/>
</dbReference>
<dbReference type="Gene3D" id="3.90.190.20">
    <property type="entry name" value="Mur ligase, C-terminal domain"/>
    <property type="match status" value="1"/>
</dbReference>
<dbReference type="Pfam" id="PF08245">
    <property type="entry name" value="Mur_ligase_M"/>
    <property type="match status" value="1"/>
</dbReference>
<dbReference type="SUPFAM" id="SSF53623">
    <property type="entry name" value="MurD-like peptide ligases, catalytic domain"/>
    <property type="match status" value="1"/>
</dbReference>
<name>A0A1E2V767_9GAMM</name>
<comment type="subcellular location">
    <subcellularLocation>
        <location evidence="10 11">Cytoplasm</location>
    </subcellularLocation>
</comment>
<dbReference type="PANTHER" id="PTHR43024">
    <property type="entry name" value="UDP-N-ACETYLMURAMOYL-TRIPEPTIDE--D-ALANYL-D-ALANINE LIGASE"/>
    <property type="match status" value="1"/>
</dbReference>
<evidence type="ECO:0000259" key="12">
    <source>
        <dbReference type="Pfam" id="PF01225"/>
    </source>
</evidence>
<comment type="pathway">
    <text evidence="10 11">Cell wall biogenesis; peptidoglycan biosynthesis.</text>
</comment>
<dbReference type="EC" id="6.3.2.10" evidence="10 11"/>
<sequence>MITQLAQLADILQLAPLSAAVGALEWAQVSTDSRKIAPQSLFVALVGEHFDGHDHLAQAREKGAVAALVSRPVADPLPQLVVPDTLQALADWASWQRQHWQGPMIGVTGNNGKTTVKELLGAILRLHYGDVLVTAGNLNNHIGMPLTLIQLASHHQAAVIEMGANHLGEIDALAALARPDYGVITNVTGAHLGEFGSMDAIAEAKGELLAHLPPSGTAILNADDTYCRYWQAQSPCPVHTFGLSQGDWQAEALTLYPEGGASFTLSGPDGIQRQVQLQLSGRHNVSNALAAITGALSMGVPLETVIAGVAKVQPAAGRLQVAQGLMGITLIDDSYNANPGSTRAAIDLLALRPASSRWLLLADMKEMGPESEWFHREIGEYAAQQGIDHLLSYGPMARLAAETFGPGGEAYDTQDALLEAVIPRLDAQSVVLIKGSRSAHMEHLVTRLQS</sequence>
<comment type="catalytic activity">
    <reaction evidence="10 11">
        <text>D-alanyl-D-alanine + UDP-N-acetyl-alpha-D-muramoyl-L-alanyl-gamma-D-glutamyl-meso-2,6-diaminopimelate + ATP = UDP-N-acetyl-alpha-D-muramoyl-L-alanyl-gamma-D-glutamyl-meso-2,6-diaminopimeloyl-D-alanyl-D-alanine + ADP + phosphate + H(+)</text>
        <dbReference type="Rhea" id="RHEA:28374"/>
        <dbReference type="ChEBI" id="CHEBI:15378"/>
        <dbReference type="ChEBI" id="CHEBI:30616"/>
        <dbReference type="ChEBI" id="CHEBI:43474"/>
        <dbReference type="ChEBI" id="CHEBI:57822"/>
        <dbReference type="ChEBI" id="CHEBI:61386"/>
        <dbReference type="ChEBI" id="CHEBI:83905"/>
        <dbReference type="ChEBI" id="CHEBI:456216"/>
        <dbReference type="EC" id="6.3.2.10"/>
    </reaction>
</comment>
<comment type="similarity">
    <text evidence="10">Belongs to the MurCDEF family. MurF subfamily.</text>
</comment>
<organism evidence="15 16">
    <name type="scientific">Terasakiispira papahanaumokuakeensis</name>
    <dbReference type="NCBI Taxonomy" id="197479"/>
    <lineage>
        <taxon>Bacteria</taxon>
        <taxon>Pseudomonadati</taxon>
        <taxon>Pseudomonadota</taxon>
        <taxon>Gammaproteobacteria</taxon>
        <taxon>Oceanospirillales</taxon>
        <taxon>Terasakiispira</taxon>
    </lineage>
</organism>
<evidence type="ECO:0000256" key="4">
    <source>
        <dbReference type="ARBA" id="ARBA00022741"/>
    </source>
</evidence>
<dbReference type="GO" id="GO:0051301">
    <property type="term" value="P:cell division"/>
    <property type="evidence" value="ECO:0007669"/>
    <property type="project" value="UniProtKB-KW"/>
</dbReference>
<dbReference type="GO" id="GO:0047480">
    <property type="term" value="F:UDP-N-acetylmuramoyl-tripeptide-D-alanyl-D-alanine ligase activity"/>
    <property type="evidence" value="ECO:0007669"/>
    <property type="project" value="UniProtKB-UniRule"/>
</dbReference>
<keyword evidence="6 10" id="KW-0133">Cell shape</keyword>
<dbReference type="Pfam" id="PF01225">
    <property type="entry name" value="Mur_ligase"/>
    <property type="match status" value="1"/>
</dbReference>
<dbReference type="Proteomes" id="UP000094291">
    <property type="component" value="Unassembled WGS sequence"/>
</dbReference>
<dbReference type="GO" id="GO:0005524">
    <property type="term" value="F:ATP binding"/>
    <property type="evidence" value="ECO:0007669"/>
    <property type="project" value="UniProtKB-UniRule"/>
</dbReference>
<dbReference type="InterPro" id="IPR004101">
    <property type="entry name" value="Mur_ligase_C"/>
</dbReference>
<dbReference type="UniPathway" id="UPA00219"/>
<evidence type="ECO:0000256" key="8">
    <source>
        <dbReference type="ARBA" id="ARBA00023306"/>
    </source>
</evidence>
<keyword evidence="9 10" id="KW-0961">Cell wall biogenesis/degradation</keyword>
<keyword evidence="8 10" id="KW-0131">Cell cycle</keyword>
<dbReference type="STRING" id="197479.BFW38_03195"/>
<evidence type="ECO:0000313" key="15">
    <source>
        <dbReference type="EMBL" id="ODC02696.1"/>
    </source>
</evidence>
<dbReference type="GO" id="GO:0008360">
    <property type="term" value="P:regulation of cell shape"/>
    <property type="evidence" value="ECO:0007669"/>
    <property type="project" value="UniProtKB-KW"/>
</dbReference>
<comment type="caution">
    <text evidence="10">Lacks conserved residue(s) required for the propagation of feature annotation.</text>
</comment>
<evidence type="ECO:0000256" key="11">
    <source>
        <dbReference type="RuleBase" id="RU004136"/>
    </source>
</evidence>
<keyword evidence="4 10" id="KW-0547">Nucleotide-binding</keyword>
<comment type="caution">
    <text evidence="15">The sequence shown here is derived from an EMBL/GenBank/DDBJ whole genome shotgun (WGS) entry which is preliminary data.</text>
</comment>
<dbReference type="AlphaFoldDB" id="A0A1E2V767"/>
<dbReference type="Pfam" id="PF02875">
    <property type="entry name" value="Mur_ligase_C"/>
    <property type="match status" value="1"/>
</dbReference>
<evidence type="ECO:0000256" key="3">
    <source>
        <dbReference type="ARBA" id="ARBA00022618"/>
    </source>
</evidence>
<dbReference type="InterPro" id="IPR013221">
    <property type="entry name" value="Mur_ligase_cen"/>
</dbReference>
<dbReference type="Gene3D" id="3.40.1190.10">
    <property type="entry name" value="Mur-like, catalytic domain"/>
    <property type="match status" value="1"/>
</dbReference>
<evidence type="ECO:0000259" key="14">
    <source>
        <dbReference type="Pfam" id="PF08245"/>
    </source>
</evidence>
<dbReference type="InterPro" id="IPR000713">
    <property type="entry name" value="Mur_ligase_N"/>
</dbReference>
<keyword evidence="7 10" id="KW-0573">Peptidoglycan synthesis</keyword>
<feature type="domain" description="Mur ligase central" evidence="14">
    <location>
        <begin position="107"/>
        <end position="293"/>
    </location>
</feature>
<dbReference type="RefSeq" id="WP_068997091.1">
    <property type="nucleotide sequence ID" value="NZ_MDTQ01000001.1"/>
</dbReference>
<evidence type="ECO:0000256" key="5">
    <source>
        <dbReference type="ARBA" id="ARBA00022840"/>
    </source>
</evidence>
<dbReference type="SUPFAM" id="SSF63418">
    <property type="entry name" value="MurE/MurF N-terminal domain"/>
    <property type="match status" value="1"/>
</dbReference>
<feature type="domain" description="Mur ligase N-terminal catalytic" evidence="12">
    <location>
        <begin position="28"/>
        <end position="81"/>
    </location>
</feature>
<dbReference type="NCBIfam" id="TIGR01143">
    <property type="entry name" value="murF"/>
    <property type="match status" value="1"/>
</dbReference>
<dbReference type="InterPro" id="IPR036565">
    <property type="entry name" value="Mur-like_cat_sf"/>
</dbReference>
<dbReference type="OrthoDB" id="9801978at2"/>
<dbReference type="InterPro" id="IPR036615">
    <property type="entry name" value="Mur_ligase_C_dom_sf"/>
</dbReference>
<dbReference type="EMBL" id="MDTQ01000001">
    <property type="protein sequence ID" value="ODC02696.1"/>
    <property type="molecule type" value="Genomic_DNA"/>
</dbReference>
<keyword evidence="5 10" id="KW-0067">ATP-binding</keyword>
<dbReference type="GO" id="GO:0071555">
    <property type="term" value="P:cell wall organization"/>
    <property type="evidence" value="ECO:0007669"/>
    <property type="project" value="UniProtKB-KW"/>
</dbReference>
<dbReference type="SUPFAM" id="SSF53244">
    <property type="entry name" value="MurD-like peptide ligases, peptide-binding domain"/>
    <property type="match status" value="1"/>
</dbReference>
<protein>
    <recommendedName>
        <fullName evidence="10 11">UDP-N-acetylmuramoyl-tripeptide--D-alanyl-D-alanine ligase</fullName>
        <ecNumber evidence="10 11">6.3.2.10</ecNumber>
    </recommendedName>
    <alternativeName>
        <fullName evidence="10">D-alanyl-D-alanine-adding enzyme</fullName>
    </alternativeName>
</protein>
<keyword evidence="1 10" id="KW-0963">Cytoplasm</keyword>
<proteinExistence type="inferred from homology"/>
<accession>A0A1E2V767</accession>
<dbReference type="GO" id="GO:0009252">
    <property type="term" value="P:peptidoglycan biosynthetic process"/>
    <property type="evidence" value="ECO:0007669"/>
    <property type="project" value="UniProtKB-UniRule"/>
</dbReference>
<keyword evidence="16" id="KW-1185">Reference proteome</keyword>
<evidence type="ECO:0000256" key="1">
    <source>
        <dbReference type="ARBA" id="ARBA00022490"/>
    </source>
</evidence>
<comment type="function">
    <text evidence="10 11">Involved in cell wall formation. Catalyzes the final step in the synthesis of UDP-N-acetylmuramoyl-pentapeptide, the precursor of murein.</text>
</comment>
<evidence type="ECO:0000256" key="10">
    <source>
        <dbReference type="HAMAP-Rule" id="MF_02019"/>
    </source>
</evidence>
<dbReference type="Gene3D" id="3.40.1390.10">
    <property type="entry name" value="MurE/MurF, N-terminal domain"/>
    <property type="match status" value="1"/>
</dbReference>
<dbReference type="PANTHER" id="PTHR43024:SF1">
    <property type="entry name" value="UDP-N-ACETYLMURAMOYL-TRIPEPTIDE--D-ALANYL-D-ALANINE LIGASE"/>
    <property type="match status" value="1"/>
</dbReference>
<keyword evidence="2 10" id="KW-0436">Ligase</keyword>
<feature type="domain" description="Mur ligase C-terminal" evidence="13">
    <location>
        <begin position="317"/>
        <end position="437"/>
    </location>
</feature>